<dbReference type="Proteomes" id="UP000094008">
    <property type="component" value="Unassembled WGS sequence"/>
</dbReference>
<accession>A0A1A0W8Z7</accession>
<dbReference type="EMBL" id="LZSY01000065">
    <property type="protein sequence ID" value="OBB92894.1"/>
    <property type="molecule type" value="Genomic_DNA"/>
</dbReference>
<name>A0A1A0W8Z7_MYCPR</name>
<protein>
    <submittedName>
        <fullName evidence="1">Uncharacterized protein</fullName>
    </submittedName>
</protein>
<organism evidence="1 2">
    <name type="scientific">Mycolicibacterium peregrinum</name>
    <name type="common">Mycobacterium peregrinum</name>
    <dbReference type="NCBI Taxonomy" id="43304"/>
    <lineage>
        <taxon>Bacteria</taxon>
        <taxon>Bacillati</taxon>
        <taxon>Actinomycetota</taxon>
        <taxon>Actinomycetes</taxon>
        <taxon>Mycobacteriales</taxon>
        <taxon>Mycobacteriaceae</taxon>
        <taxon>Mycolicibacterium</taxon>
    </lineage>
</organism>
<evidence type="ECO:0000313" key="1">
    <source>
        <dbReference type="EMBL" id="OBB92894.1"/>
    </source>
</evidence>
<gene>
    <name evidence="1" type="ORF">A5779_21260</name>
</gene>
<proteinExistence type="predicted"/>
<sequence>MTTTTDARLQALDDMLDAVYEWQEKADAFIATGDDDDPVIATHDSRGKLLELYVRPGLLHELTVDELDEEINAAIAKNAARAHAGLMRISEEFLSKWTDIPKHLAQHPVAVRMADALAAATGSQSQPRQTGRA</sequence>
<dbReference type="RefSeq" id="WP_064880857.1">
    <property type="nucleotide sequence ID" value="NZ_LZSY01000065.1"/>
</dbReference>
<dbReference type="AlphaFoldDB" id="A0A1A0W8Z7"/>
<comment type="caution">
    <text evidence="1">The sequence shown here is derived from an EMBL/GenBank/DDBJ whole genome shotgun (WGS) entry which is preliminary data.</text>
</comment>
<dbReference type="OrthoDB" id="4626165at2"/>
<reference evidence="2" key="1">
    <citation type="submission" date="2016-06" db="EMBL/GenBank/DDBJ databases">
        <authorList>
            <person name="Sutton G."/>
            <person name="Brinkac L."/>
            <person name="Sanka R."/>
            <person name="Adams M."/>
            <person name="Lau E."/>
            <person name="Mehaffy C."/>
            <person name="Tameris M."/>
            <person name="Hatherill M."/>
            <person name="Hanekom W."/>
            <person name="Mahomed H."/>
            <person name="Mcshane H."/>
        </authorList>
    </citation>
    <scope>NUCLEOTIDE SEQUENCE [LARGE SCALE GENOMIC DNA]</scope>
    <source>
        <strain evidence="2">852002-10433_SCH5171157</strain>
    </source>
</reference>
<evidence type="ECO:0000313" key="2">
    <source>
        <dbReference type="Proteomes" id="UP000094008"/>
    </source>
</evidence>